<keyword evidence="4 7" id="KW-0812">Transmembrane</keyword>
<evidence type="ECO:0000256" key="7">
    <source>
        <dbReference type="SAM" id="Phobius"/>
    </source>
</evidence>
<evidence type="ECO:0000256" key="6">
    <source>
        <dbReference type="ARBA" id="ARBA00023136"/>
    </source>
</evidence>
<evidence type="ECO:0000313" key="10">
    <source>
        <dbReference type="EMBL" id="QPJ66206.1"/>
    </source>
</evidence>
<dbReference type="AlphaFoldDB" id="A0A7T0C449"/>
<dbReference type="GO" id="GO:0098797">
    <property type="term" value="C:plasma membrane protein complex"/>
    <property type="evidence" value="ECO:0007669"/>
    <property type="project" value="TreeGrafter"/>
</dbReference>
<feature type="domain" description="MacB-like periplasmic core" evidence="9">
    <location>
        <begin position="21"/>
        <end position="220"/>
    </location>
</feature>
<keyword evidence="3" id="KW-1003">Cell membrane</keyword>
<dbReference type="InterPro" id="IPR025857">
    <property type="entry name" value="MacB_PCD"/>
</dbReference>
<comment type="subcellular location">
    <subcellularLocation>
        <location evidence="1">Cell membrane</location>
        <topology evidence="1">Multi-pass membrane protein</topology>
    </subcellularLocation>
</comment>
<keyword evidence="5 7" id="KW-1133">Transmembrane helix</keyword>
<evidence type="ECO:0000313" key="11">
    <source>
        <dbReference type="Proteomes" id="UP000594464"/>
    </source>
</evidence>
<protein>
    <recommendedName>
        <fullName evidence="12">ABC3 transporter permease protein domain-containing protein</fullName>
    </recommendedName>
</protein>
<feature type="transmembrane region" description="Helical" evidence="7">
    <location>
        <begin position="394"/>
        <end position="417"/>
    </location>
</feature>
<evidence type="ECO:0000256" key="5">
    <source>
        <dbReference type="ARBA" id="ARBA00022989"/>
    </source>
</evidence>
<feature type="transmembrane region" description="Helical" evidence="7">
    <location>
        <begin position="334"/>
        <end position="362"/>
    </location>
</feature>
<comment type="similarity">
    <text evidence="2">Belongs to the ABC-4 integral membrane protein family. LolC/E subfamily.</text>
</comment>
<accession>A0A7T0C449</accession>
<dbReference type="GO" id="GO:0044874">
    <property type="term" value="P:lipoprotein localization to outer membrane"/>
    <property type="evidence" value="ECO:0007669"/>
    <property type="project" value="TreeGrafter"/>
</dbReference>
<evidence type="ECO:0000256" key="1">
    <source>
        <dbReference type="ARBA" id="ARBA00004651"/>
    </source>
</evidence>
<feature type="domain" description="ABC3 transporter permease C-terminal" evidence="8">
    <location>
        <begin position="292"/>
        <end position="419"/>
    </location>
</feature>
<evidence type="ECO:0000256" key="2">
    <source>
        <dbReference type="ARBA" id="ARBA00005236"/>
    </source>
</evidence>
<feature type="transmembrane region" description="Helical" evidence="7">
    <location>
        <begin position="17"/>
        <end position="37"/>
    </location>
</feature>
<sequence length="431" mass="47072">MFRWIALGILRDKTRSLFPFLIVTVGVSLTVFMIGFMDGIMGGMVHSTAYLDTGHLRLVNQAYYDEEHLHPIDLALAGEEDTRRWLKERSPKEIEWSPRIRWGALLDIPNAKGETKSQTPITGMALELLNPESLEAQRLGLTDSLTAGRLPSQPMEMLLGYQLARSLSVKIGDKATLIGQTFDGGMAAENFKIVGFVKFGISALDRKMALIDLRDAQLTFDMDGMATDWLGFVPKQNSLGELSELKRVLAEQAVDWAKPESWASGDSPLFLSALDQRGLGEIYNKFKVVRGVIIGVFVFLMVLVLWNAGIINIIHRYGEMGLRLALGESHAGLIATLLAEALVIGVLGAAAGGVIGAGFTYYMQEVGIDMGDNMAQTGLMISDVVRARLSSEGVIFGMIPGVLAGVAGAWIASLVIYKRSEANLFRELEFG</sequence>
<gene>
    <name evidence="10" type="ORF">G3M78_12705</name>
</gene>
<organism evidence="10 11">
    <name type="scientific">Candidatus Nitrohelix vancouverensis</name>
    <dbReference type="NCBI Taxonomy" id="2705534"/>
    <lineage>
        <taxon>Bacteria</taxon>
        <taxon>Pseudomonadati</taxon>
        <taxon>Nitrospinota/Tectimicrobiota group</taxon>
        <taxon>Nitrospinota</taxon>
        <taxon>Nitrospinia</taxon>
        <taxon>Nitrospinales</taxon>
        <taxon>Nitrospinaceae</taxon>
        <taxon>Candidatus Nitrohelix</taxon>
    </lineage>
</organism>
<dbReference type="KEGG" id="nva:G3M78_12705"/>
<evidence type="ECO:0000259" key="9">
    <source>
        <dbReference type="Pfam" id="PF12704"/>
    </source>
</evidence>
<feature type="transmembrane region" description="Helical" evidence="7">
    <location>
        <begin position="292"/>
        <end position="314"/>
    </location>
</feature>
<evidence type="ECO:0000256" key="3">
    <source>
        <dbReference type="ARBA" id="ARBA00022475"/>
    </source>
</evidence>
<dbReference type="Pfam" id="PF12704">
    <property type="entry name" value="MacB_PCD"/>
    <property type="match status" value="1"/>
</dbReference>
<dbReference type="EMBL" id="CP048620">
    <property type="protein sequence ID" value="QPJ66206.1"/>
    <property type="molecule type" value="Genomic_DNA"/>
</dbReference>
<dbReference type="PANTHER" id="PTHR30489">
    <property type="entry name" value="LIPOPROTEIN-RELEASING SYSTEM TRANSMEMBRANE PROTEIN LOLE"/>
    <property type="match status" value="1"/>
</dbReference>
<keyword evidence="6 7" id="KW-0472">Membrane</keyword>
<dbReference type="Proteomes" id="UP000594464">
    <property type="component" value="Chromosome"/>
</dbReference>
<evidence type="ECO:0000259" key="8">
    <source>
        <dbReference type="Pfam" id="PF02687"/>
    </source>
</evidence>
<name>A0A7T0C449_9BACT</name>
<dbReference type="InterPro" id="IPR051447">
    <property type="entry name" value="Lipoprotein-release_system"/>
</dbReference>
<proteinExistence type="inferred from homology"/>
<evidence type="ECO:0000256" key="4">
    <source>
        <dbReference type="ARBA" id="ARBA00022692"/>
    </source>
</evidence>
<reference evidence="11" key="1">
    <citation type="submission" date="2020-02" db="EMBL/GenBank/DDBJ databases">
        <title>Genomic and physiological characterization of two novel Nitrospinaceae genera.</title>
        <authorList>
            <person name="Mueller A.J."/>
            <person name="Jung M.-Y."/>
            <person name="Strachan C.R."/>
            <person name="Herbold C.W."/>
            <person name="Kirkegaard R.H."/>
            <person name="Daims H."/>
        </authorList>
    </citation>
    <scope>NUCLEOTIDE SEQUENCE [LARGE SCALE GENOMIC DNA]</scope>
</reference>
<dbReference type="Pfam" id="PF02687">
    <property type="entry name" value="FtsX"/>
    <property type="match status" value="1"/>
</dbReference>
<dbReference type="InterPro" id="IPR003838">
    <property type="entry name" value="ABC3_permease_C"/>
</dbReference>
<dbReference type="PANTHER" id="PTHR30489:SF0">
    <property type="entry name" value="LIPOPROTEIN-RELEASING SYSTEM TRANSMEMBRANE PROTEIN LOLE"/>
    <property type="match status" value="1"/>
</dbReference>
<evidence type="ECO:0008006" key="12">
    <source>
        <dbReference type="Google" id="ProtNLM"/>
    </source>
</evidence>